<organism evidence="1 2">
    <name type="scientific">Candidatus Collierbacteria bacterium GW2011_GWC2_43_12</name>
    <dbReference type="NCBI Taxonomy" id="1618390"/>
    <lineage>
        <taxon>Bacteria</taxon>
        <taxon>Candidatus Collieribacteriota</taxon>
    </lineage>
</organism>
<sequence length="291" mass="32507">MPVSNLAKSLQKLEKRSGVLRNRLLKHKAAKKFFSKSSLIAYNLRQKSSHLLAGAGLVGALITMPAPTSMVVPTTPSEIAQPAENKLTVRQKLMTGLQEILPHRPVKLTDENASQVEKIIYENTNVPTKVVLEDQSLNHTLGYIGFEQHLARFPGDSLAQHDEIQEAGMAPGRGAFGYFAQDRTSFTTKEFMREKYYCVVQTLYLENWNRDHRFLKDWYAFRKMLVINPVNGLAVVCDIADAGPADWTGKQFGGSPETMQALDLNKGPRKGLVLMLFIDDPENKIPLGPIN</sequence>
<comment type="caution">
    <text evidence="1">The sequence shown here is derived from an EMBL/GenBank/DDBJ whole genome shotgun (WGS) entry which is preliminary data.</text>
</comment>
<dbReference type="AlphaFoldDB" id="A0A0G1D9D6"/>
<evidence type="ECO:0000313" key="2">
    <source>
        <dbReference type="Proteomes" id="UP000033980"/>
    </source>
</evidence>
<proteinExistence type="predicted"/>
<dbReference type="EMBL" id="LCFK01000013">
    <property type="protein sequence ID" value="KKS94284.1"/>
    <property type="molecule type" value="Genomic_DNA"/>
</dbReference>
<accession>A0A0G1D9D6</accession>
<name>A0A0G1D9D6_9BACT</name>
<gene>
    <name evidence="1" type="ORF">UV68_C0013G0010</name>
</gene>
<reference evidence="1 2" key="1">
    <citation type="journal article" date="2015" name="Nature">
        <title>rRNA introns, odd ribosomes, and small enigmatic genomes across a large radiation of phyla.</title>
        <authorList>
            <person name="Brown C.T."/>
            <person name="Hug L.A."/>
            <person name="Thomas B.C."/>
            <person name="Sharon I."/>
            <person name="Castelle C.J."/>
            <person name="Singh A."/>
            <person name="Wilkins M.J."/>
            <person name="Williams K.H."/>
            <person name="Banfield J.F."/>
        </authorList>
    </citation>
    <scope>NUCLEOTIDE SEQUENCE [LARGE SCALE GENOMIC DNA]</scope>
</reference>
<protein>
    <submittedName>
        <fullName evidence="1">Uncharacterized protein</fullName>
    </submittedName>
</protein>
<dbReference type="Proteomes" id="UP000033980">
    <property type="component" value="Unassembled WGS sequence"/>
</dbReference>
<evidence type="ECO:0000313" key="1">
    <source>
        <dbReference type="EMBL" id="KKS94284.1"/>
    </source>
</evidence>